<comment type="caution">
    <text evidence="1">The sequence shown here is derived from an EMBL/GenBank/DDBJ whole genome shotgun (WGS) entry which is preliminary data.</text>
</comment>
<name>A0A7J8YNG1_GOSAI</name>
<reference evidence="1 2" key="1">
    <citation type="journal article" date="2019" name="Genome Biol. Evol.">
        <title>Insights into the evolution of the New World diploid cottons (Gossypium, subgenus Houzingenia) based on genome sequencing.</title>
        <authorList>
            <person name="Grover C.E."/>
            <person name="Arick M.A. 2nd"/>
            <person name="Thrash A."/>
            <person name="Conover J.L."/>
            <person name="Sanders W.S."/>
            <person name="Peterson D.G."/>
            <person name="Frelichowski J.E."/>
            <person name="Scheffler J.A."/>
            <person name="Scheffler B.E."/>
            <person name="Wendel J.F."/>
        </authorList>
    </citation>
    <scope>NUCLEOTIDE SEQUENCE [LARGE SCALE GENOMIC DNA]</scope>
    <source>
        <strain evidence="1">185</strain>
        <tissue evidence="1">Leaf</tissue>
    </source>
</reference>
<dbReference type="EMBL" id="JABFAA010180649">
    <property type="protein sequence ID" value="MBA0701085.1"/>
    <property type="molecule type" value="Genomic_DNA"/>
</dbReference>
<keyword evidence="2" id="KW-1185">Reference proteome</keyword>
<organism evidence="1 2">
    <name type="scientific">Gossypium aridum</name>
    <name type="common">American cotton</name>
    <name type="synonym">Erioxylum aridum</name>
    <dbReference type="NCBI Taxonomy" id="34290"/>
    <lineage>
        <taxon>Eukaryota</taxon>
        <taxon>Viridiplantae</taxon>
        <taxon>Streptophyta</taxon>
        <taxon>Embryophyta</taxon>
        <taxon>Tracheophyta</taxon>
        <taxon>Spermatophyta</taxon>
        <taxon>Magnoliopsida</taxon>
        <taxon>eudicotyledons</taxon>
        <taxon>Gunneridae</taxon>
        <taxon>Pentapetalae</taxon>
        <taxon>rosids</taxon>
        <taxon>malvids</taxon>
        <taxon>Malvales</taxon>
        <taxon>Malvaceae</taxon>
        <taxon>Malvoideae</taxon>
        <taxon>Gossypium</taxon>
    </lineage>
</organism>
<dbReference type="AlphaFoldDB" id="A0A7J8YNG1"/>
<protein>
    <submittedName>
        <fullName evidence="1">Uncharacterized protein</fullName>
    </submittedName>
</protein>
<evidence type="ECO:0000313" key="2">
    <source>
        <dbReference type="Proteomes" id="UP000593577"/>
    </source>
</evidence>
<evidence type="ECO:0000313" key="1">
    <source>
        <dbReference type="EMBL" id="MBA0701085.1"/>
    </source>
</evidence>
<dbReference type="Proteomes" id="UP000593577">
    <property type="component" value="Unassembled WGS sequence"/>
</dbReference>
<gene>
    <name evidence="1" type="ORF">Goari_021916</name>
</gene>
<accession>A0A7J8YNG1</accession>
<sequence length="42" mass="4949">MSTEGEYYINLYVMGIFVRDPHVRYSGGETVRLKESIYDIVF</sequence>
<proteinExistence type="predicted"/>